<dbReference type="InterPro" id="IPR013785">
    <property type="entry name" value="Aldolase_TIM"/>
</dbReference>
<dbReference type="EMBL" id="CP133762">
    <property type="protein sequence ID" value="WMX49035.1"/>
    <property type="molecule type" value="Genomic_DNA"/>
</dbReference>
<dbReference type="Pfam" id="PF03060">
    <property type="entry name" value="NMO"/>
    <property type="match status" value="1"/>
</dbReference>
<keyword evidence="5" id="KW-0503">Monooxygenase</keyword>
<dbReference type="PANTHER" id="PTHR32332:SF20">
    <property type="entry name" value="2-NITROPROPANE DIOXYGENASE-LIKE PROTEIN"/>
    <property type="match status" value="1"/>
</dbReference>
<dbReference type="Gene3D" id="3.20.20.70">
    <property type="entry name" value="Aldolase class I"/>
    <property type="match status" value="1"/>
</dbReference>
<feature type="compositionally biased region" description="Basic residues" evidence="4">
    <location>
        <begin position="361"/>
        <end position="371"/>
    </location>
</feature>
<evidence type="ECO:0000313" key="5">
    <source>
        <dbReference type="EMBL" id="WMX49035.1"/>
    </source>
</evidence>
<gene>
    <name evidence="5" type="ORF">RGF97_25970</name>
</gene>
<feature type="region of interest" description="Disordered" evidence="4">
    <location>
        <begin position="349"/>
        <end position="411"/>
    </location>
</feature>
<feature type="compositionally biased region" description="Basic residues" evidence="4">
    <location>
        <begin position="388"/>
        <end position="398"/>
    </location>
</feature>
<organism evidence="5 6">
    <name type="scientific">Streptomyces roseicoloratus</name>
    <dbReference type="NCBI Taxonomy" id="2508722"/>
    <lineage>
        <taxon>Bacteria</taxon>
        <taxon>Bacillati</taxon>
        <taxon>Actinomycetota</taxon>
        <taxon>Actinomycetes</taxon>
        <taxon>Kitasatosporales</taxon>
        <taxon>Streptomycetaceae</taxon>
        <taxon>Streptomyces</taxon>
    </lineage>
</organism>
<dbReference type="InterPro" id="IPR004136">
    <property type="entry name" value="NMO"/>
</dbReference>
<keyword evidence="2" id="KW-0288">FMN</keyword>
<dbReference type="GO" id="GO:0004497">
    <property type="term" value="F:monooxygenase activity"/>
    <property type="evidence" value="ECO:0007669"/>
    <property type="project" value="UniProtKB-KW"/>
</dbReference>
<keyword evidence="1" id="KW-0285">Flavoprotein</keyword>
<dbReference type="SUPFAM" id="SSF51412">
    <property type="entry name" value="Inosine monophosphate dehydrogenase (IMPDH)"/>
    <property type="match status" value="1"/>
</dbReference>
<evidence type="ECO:0000313" key="6">
    <source>
        <dbReference type="Proteomes" id="UP001250858"/>
    </source>
</evidence>
<dbReference type="PANTHER" id="PTHR32332">
    <property type="entry name" value="2-NITROPROPANE DIOXYGENASE"/>
    <property type="match status" value="1"/>
</dbReference>
<keyword evidence="6" id="KW-1185">Reference proteome</keyword>
<accession>A0ABY9S7R9</accession>
<protein>
    <submittedName>
        <fullName evidence="5">Nitronate monooxygenase</fullName>
    </submittedName>
</protein>
<evidence type="ECO:0000256" key="1">
    <source>
        <dbReference type="ARBA" id="ARBA00022630"/>
    </source>
</evidence>
<sequence length="411" mass="43032">MKTALTELTGVEHPIVQTGMGWVAGPRLVSATANAGALGILASATMTTGELRSAVREVRSRTDRPFGVNLRADAGDARERVRIIVDEGVRVASFALAPSRELIAELKDAGVVVIPSVGARRHAEKVAAWGADAVLVQGGEGGGHTGEVATTVLLPQVVDAVGIPVIAAGGFHDGRGLVAALAYGAAGIAMGTRFLLTSDSTVPDAVKARYLAATVKDVTVTTAVDGLPHRMLRTDLVAALERAGRTRALAQAVRQAAAFRRISGLSWTAMVRDGLAMRHGKDLSWSQVLLAANTPMLLKASMVEGRTDLGVMASGQVAGVIEDLPSCAELVTRVMSEAAHVLRTLPPRKGVSHVSAETRPAGHRRCHRPPRGRGPALTRPPPAPAARVRVRVPARRERHPADPAPGRGQRP</sequence>
<reference evidence="5 6" key="1">
    <citation type="submission" date="2023-09" db="EMBL/GenBank/DDBJ databases">
        <title>Complete genome of Streptomyces roseicoloratus T14.</title>
        <authorList>
            <person name="Bashizi T."/>
            <person name="Kim M.-J."/>
            <person name="Lee G."/>
            <person name="Tagele S.B."/>
            <person name="Shin J.-H."/>
        </authorList>
    </citation>
    <scope>NUCLEOTIDE SEQUENCE [LARGE SCALE GENOMIC DNA]</scope>
    <source>
        <strain evidence="5 6">T14</strain>
    </source>
</reference>
<dbReference type="CDD" id="cd04730">
    <property type="entry name" value="NPD_like"/>
    <property type="match status" value="1"/>
</dbReference>
<evidence type="ECO:0000256" key="3">
    <source>
        <dbReference type="ARBA" id="ARBA00023002"/>
    </source>
</evidence>
<proteinExistence type="predicted"/>
<keyword evidence="3" id="KW-0560">Oxidoreductase</keyword>
<dbReference type="Proteomes" id="UP001250858">
    <property type="component" value="Chromosome"/>
</dbReference>
<evidence type="ECO:0000256" key="4">
    <source>
        <dbReference type="SAM" id="MobiDB-lite"/>
    </source>
</evidence>
<name>A0ABY9S7R9_9ACTN</name>
<evidence type="ECO:0000256" key="2">
    <source>
        <dbReference type="ARBA" id="ARBA00022643"/>
    </source>
</evidence>